<dbReference type="PANTHER" id="PTHR43221:SF1">
    <property type="entry name" value="PROTEASE HTPX"/>
    <property type="match status" value="1"/>
</dbReference>
<protein>
    <submittedName>
        <fullName evidence="15">Zinc metalloprotease HtpX</fullName>
    </submittedName>
</protein>
<keyword evidence="16" id="KW-1185">Reference proteome</keyword>
<evidence type="ECO:0000256" key="7">
    <source>
        <dbReference type="ARBA" id="ARBA00022833"/>
    </source>
</evidence>
<keyword evidence="9 11" id="KW-0482">Metalloprotease</keyword>
<evidence type="ECO:0000256" key="8">
    <source>
        <dbReference type="ARBA" id="ARBA00022989"/>
    </source>
</evidence>
<dbReference type="CDD" id="cd07339">
    <property type="entry name" value="M48B_HtpX_like"/>
    <property type="match status" value="1"/>
</dbReference>
<keyword evidence="2" id="KW-1003">Cell membrane</keyword>
<comment type="caution">
    <text evidence="15">The sequence shown here is derived from an EMBL/GenBank/DDBJ whole genome shotgun (WGS) entry which is preliminary data.</text>
</comment>
<evidence type="ECO:0000256" key="13">
    <source>
        <dbReference type="SAM" id="Phobius"/>
    </source>
</evidence>
<accession>A0ABU1G489</accession>
<keyword evidence="5" id="KW-0479">Metal-binding</keyword>
<comment type="similarity">
    <text evidence="11">Belongs to the peptidase M48 family.</text>
</comment>
<feature type="compositionally biased region" description="Basic residues" evidence="12">
    <location>
        <begin position="307"/>
        <end position="318"/>
    </location>
</feature>
<dbReference type="RefSeq" id="WP_309653360.1">
    <property type="nucleotide sequence ID" value="NZ_JARWAK010000011.1"/>
</dbReference>
<keyword evidence="3 11" id="KW-0645">Protease</keyword>
<sequence>MPLRRDRLARRRRRNAAQTLLILAGLVISLSVPGYLLAGPGGVMLCLAAVTLATLVSGWLPARVILAQAGAGILAPAQAPALYRVVARLYERAGLERAPRLYYSPTPELNAFAVGHREDGGIAVTEGLLRTLTLRELAGVLAHEVSHLRHGDTRVMSIAAAMTRLTLWLATAIQLAILISLPLVIAGELRFPWLALLLVALAPTASTLLSLALSRQREHAADLEAVDLTGDPRGLASALAALERHQGRWLSSLFGRHRPVALPWLRTHPDTRERIRRLAELDDVAEAPDPLAAETLEARPTMPRRPPPLRRRDWLRRR</sequence>
<feature type="transmembrane region" description="Helical" evidence="13">
    <location>
        <begin position="191"/>
        <end position="213"/>
    </location>
</feature>
<comment type="cofactor">
    <cofactor evidence="11">
        <name>Zn(2+)</name>
        <dbReference type="ChEBI" id="CHEBI:29105"/>
    </cofactor>
    <text evidence="11">Binds 1 zinc ion per subunit.</text>
</comment>
<keyword evidence="7 11" id="KW-0862">Zinc</keyword>
<reference evidence="15 16" key="1">
    <citation type="submission" date="2023-04" db="EMBL/GenBank/DDBJ databases">
        <title>A long-awaited taxogenomic arrangement of the family Halomonadaceae.</title>
        <authorList>
            <person name="De La Haba R."/>
            <person name="Chuvochina M."/>
            <person name="Wittouck S."/>
            <person name="Arahal D.R."/>
            <person name="Sanchez-Porro C."/>
            <person name="Hugenholtz P."/>
            <person name="Ventosa A."/>
        </authorList>
    </citation>
    <scope>NUCLEOTIDE SEQUENCE [LARGE SCALE GENOMIC DNA]</scope>
    <source>
        <strain evidence="15 16">DSM 23530</strain>
    </source>
</reference>
<evidence type="ECO:0000256" key="9">
    <source>
        <dbReference type="ARBA" id="ARBA00023049"/>
    </source>
</evidence>
<evidence type="ECO:0000313" key="15">
    <source>
        <dbReference type="EMBL" id="MDR5867772.1"/>
    </source>
</evidence>
<evidence type="ECO:0000256" key="5">
    <source>
        <dbReference type="ARBA" id="ARBA00022723"/>
    </source>
</evidence>
<evidence type="ECO:0000259" key="14">
    <source>
        <dbReference type="Pfam" id="PF01435"/>
    </source>
</evidence>
<feature type="transmembrane region" description="Helical" evidence="13">
    <location>
        <begin position="20"/>
        <end position="36"/>
    </location>
</feature>
<feature type="transmembrane region" description="Helical" evidence="13">
    <location>
        <begin position="42"/>
        <end position="60"/>
    </location>
</feature>
<dbReference type="InterPro" id="IPR001915">
    <property type="entry name" value="Peptidase_M48"/>
</dbReference>
<comment type="subcellular location">
    <subcellularLocation>
        <location evidence="1">Cell membrane</location>
        <topology evidence="1">Multi-pass membrane protein</topology>
    </subcellularLocation>
</comment>
<feature type="region of interest" description="Disordered" evidence="12">
    <location>
        <begin position="289"/>
        <end position="318"/>
    </location>
</feature>
<dbReference type="PANTHER" id="PTHR43221">
    <property type="entry name" value="PROTEASE HTPX"/>
    <property type="match status" value="1"/>
</dbReference>
<keyword evidence="4 13" id="KW-0812">Transmembrane</keyword>
<feature type="transmembrane region" description="Helical" evidence="13">
    <location>
        <begin position="165"/>
        <end position="185"/>
    </location>
</feature>
<evidence type="ECO:0000256" key="2">
    <source>
        <dbReference type="ARBA" id="ARBA00022475"/>
    </source>
</evidence>
<organism evidence="15 16">
    <name type="scientific">Halomonas koreensis</name>
    <dbReference type="NCBI Taxonomy" id="245385"/>
    <lineage>
        <taxon>Bacteria</taxon>
        <taxon>Pseudomonadati</taxon>
        <taxon>Pseudomonadota</taxon>
        <taxon>Gammaproteobacteria</taxon>
        <taxon>Oceanospirillales</taxon>
        <taxon>Halomonadaceae</taxon>
        <taxon>Halomonas</taxon>
    </lineage>
</organism>
<evidence type="ECO:0000313" key="16">
    <source>
        <dbReference type="Proteomes" id="UP001264519"/>
    </source>
</evidence>
<evidence type="ECO:0000256" key="1">
    <source>
        <dbReference type="ARBA" id="ARBA00004651"/>
    </source>
</evidence>
<feature type="domain" description="Peptidase M48" evidence="14">
    <location>
        <begin position="76"/>
        <end position="280"/>
    </location>
</feature>
<evidence type="ECO:0000256" key="6">
    <source>
        <dbReference type="ARBA" id="ARBA00022801"/>
    </source>
</evidence>
<keyword evidence="8 13" id="KW-1133">Transmembrane helix</keyword>
<dbReference type="InterPro" id="IPR050083">
    <property type="entry name" value="HtpX_protease"/>
</dbReference>
<gene>
    <name evidence="15" type="ORF">QC818_13335</name>
</gene>
<evidence type="ECO:0000256" key="10">
    <source>
        <dbReference type="ARBA" id="ARBA00023136"/>
    </source>
</evidence>
<evidence type="ECO:0000256" key="3">
    <source>
        <dbReference type="ARBA" id="ARBA00022670"/>
    </source>
</evidence>
<evidence type="ECO:0000256" key="12">
    <source>
        <dbReference type="SAM" id="MobiDB-lite"/>
    </source>
</evidence>
<dbReference type="Proteomes" id="UP001264519">
    <property type="component" value="Unassembled WGS sequence"/>
</dbReference>
<dbReference type="GO" id="GO:0008237">
    <property type="term" value="F:metallopeptidase activity"/>
    <property type="evidence" value="ECO:0007669"/>
    <property type="project" value="UniProtKB-KW"/>
</dbReference>
<dbReference type="Gene3D" id="3.30.2010.10">
    <property type="entry name" value="Metalloproteases ('zincins'), catalytic domain"/>
    <property type="match status" value="1"/>
</dbReference>
<dbReference type="EMBL" id="JARWAK010000011">
    <property type="protein sequence ID" value="MDR5867772.1"/>
    <property type="molecule type" value="Genomic_DNA"/>
</dbReference>
<dbReference type="Pfam" id="PF01435">
    <property type="entry name" value="Peptidase_M48"/>
    <property type="match status" value="1"/>
</dbReference>
<keyword evidence="6 11" id="KW-0378">Hydrolase</keyword>
<keyword evidence="10 13" id="KW-0472">Membrane</keyword>
<proteinExistence type="inferred from homology"/>
<evidence type="ECO:0000256" key="4">
    <source>
        <dbReference type="ARBA" id="ARBA00022692"/>
    </source>
</evidence>
<name>A0ABU1G489_9GAMM</name>
<evidence type="ECO:0000256" key="11">
    <source>
        <dbReference type="RuleBase" id="RU003983"/>
    </source>
</evidence>